<feature type="non-terminal residue" evidence="1">
    <location>
        <position position="1"/>
    </location>
</feature>
<protein>
    <submittedName>
        <fullName evidence="1">Uncharacterized protein</fullName>
    </submittedName>
</protein>
<accession>A0A195DKX2</accession>
<name>A0A195DKX2_9HYME</name>
<reference evidence="1 2" key="1">
    <citation type="submission" date="2015-09" db="EMBL/GenBank/DDBJ databases">
        <title>Trachymyrmex cornetzi WGS genome.</title>
        <authorList>
            <person name="Nygaard S."/>
            <person name="Hu H."/>
            <person name="Boomsma J."/>
            <person name="Zhang G."/>
        </authorList>
    </citation>
    <scope>NUCLEOTIDE SEQUENCE [LARGE SCALE GENOMIC DNA]</scope>
    <source>
        <strain evidence="1">Tcor2-1</strain>
        <tissue evidence="1">Whole body</tissue>
    </source>
</reference>
<evidence type="ECO:0000313" key="2">
    <source>
        <dbReference type="Proteomes" id="UP000078492"/>
    </source>
</evidence>
<proteinExistence type="predicted"/>
<dbReference type="AlphaFoldDB" id="A0A195DKX2"/>
<dbReference type="EMBL" id="KQ980762">
    <property type="protein sequence ID" value="KYN13535.1"/>
    <property type="molecule type" value="Genomic_DNA"/>
</dbReference>
<keyword evidence="2" id="KW-1185">Reference proteome</keyword>
<dbReference type="Proteomes" id="UP000078492">
    <property type="component" value="Unassembled WGS sequence"/>
</dbReference>
<evidence type="ECO:0000313" key="1">
    <source>
        <dbReference type="EMBL" id="KYN13535.1"/>
    </source>
</evidence>
<sequence>FCIHLTDNVKSPGFEELGRAKNELSTPRSINKRSASKPLQFMFHDSITTIFVLRPLMLILHESMKLANSQLVRLIQAIFLKLNFIPPQLVKLNDLLSTTINNL</sequence>
<gene>
    <name evidence="1" type="ORF">ALC57_14240</name>
</gene>
<organism evidence="1 2">
    <name type="scientific">Trachymyrmex cornetzi</name>
    <dbReference type="NCBI Taxonomy" id="471704"/>
    <lineage>
        <taxon>Eukaryota</taxon>
        <taxon>Metazoa</taxon>
        <taxon>Ecdysozoa</taxon>
        <taxon>Arthropoda</taxon>
        <taxon>Hexapoda</taxon>
        <taxon>Insecta</taxon>
        <taxon>Pterygota</taxon>
        <taxon>Neoptera</taxon>
        <taxon>Endopterygota</taxon>
        <taxon>Hymenoptera</taxon>
        <taxon>Apocrita</taxon>
        <taxon>Aculeata</taxon>
        <taxon>Formicoidea</taxon>
        <taxon>Formicidae</taxon>
        <taxon>Myrmicinae</taxon>
        <taxon>Trachymyrmex</taxon>
    </lineage>
</organism>